<evidence type="ECO:0008006" key="3">
    <source>
        <dbReference type="Google" id="ProtNLM"/>
    </source>
</evidence>
<dbReference type="SUPFAM" id="SSF53474">
    <property type="entry name" value="alpha/beta-Hydrolases"/>
    <property type="match status" value="1"/>
</dbReference>
<proteinExistence type="predicted"/>
<reference evidence="1 2" key="1">
    <citation type="journal article" date="2022" name="Syst. Appl. Microbiol.">
        <title>Rhodopirellula aestuarii sp. nov., a novel member of the genus Rhodopirellula isolated from brackish sediments collected in the Tagus River estuary, Portugal.</title>
        <authorList>
            <person name="Vitorino I.R."/>
            <person name="Klimek D."/>
            <person name="Calusinska M."/>
            <person name="Lobo-da-Cunha A."/>
            <person name="Vasconcelos V."/>
            <person name="Lage O.M."/>
        </authorList>
    </citation>
    <scope>NUCLEOTIDE SEQUENCE [LARGE SCALE GENOMIC DNA]</scope>
    <source>
        <strain evidence="1 2">ICT_H3.1</strain>
    </source>
</reference>
<comment type="caution">
    <text evidence="1">The sequence shown here is derived from an EMBL/GenBank/DDBJ whole genome shotgun (WGS) entry which is preliminary data.</text>
</comment>
<evidence type="ECO:0000313" key="2">
    <source>
        <dbReference type="Proteomes" id="UP001202961"/>
    </source>
</evidence>
<evidence type="ECO:0000313" key="1">
    <source>
        <dbReference type="EMBL" id="MCM2371443.1"/>
    </source>
</evidence>
<keyword evidence="2" id="KW-1185">Reference proteome</keyword>
<sequence>MKILFLHGWTSVPGGRKPAYLATAGHEVINPAIPDDDFAESVRIAEAAWATHHPDVIVGSSRGGAVAINMNSGRTPLVLLCPAWKKWGTVNTVKPNTTILHSKRDDVIPFEDSVDLIANSGMPPSALVEVGTDHRLADPEPLNKMLEACLDFQRTERGERE</sequence>
<dbReference type="Gene3D" id="3.40.50.1820">
    <property type="entry name" value="alpha/beta hydrolase"/>
    <property type="match status" value="2"/>
</dbReference>
<protein>
    <recommendedName>
        <fullName evidence="3">Alpha/beta hydrolase</fullName>
    </recommendedName>
</protein>
<dbReference type="EMBL" id="JAMQBK010000031">
    <property type="protein sequence ID" value="MCM2371443.1"/>
    <property type="molecule type" value="Genomic_DNA"/>
</dbReference>
<gene>
    <name evidence="1" type="ORF">NB063_12590</name>
</gene>
<dbReference type="RefSeq" id="WP_250929074.1">
    <property type="nucleotide sequence ID" value="NZ_JAMQBK010000031.1"/>
</dbReference>
<accession>A0ABT0U3G5</accession>
<dbReference type="Proteomes" id="UP001202961">
    <property type="component" value="Unassembled WGS sequence"/>
</dbReference>
<name>A0ABT0U3G5_9BACT</name>
<organism evidence="1 2">
    <name type="scientific">Aporhodopirellula aestuarii</name>
    <dbReference type="NCBI Taxonomy" id="2950107"/>
    <lineage>
        <taxon>Bacteria</taxon>
        <taxon>Pseudomonadati</taxon>
        <taxon>Planctomycetota</taxon>
        <taxon>Planctomycetia</taxon>
        <taxon>Pirellulales</taxon>
        <taxon>Pirellulaceae</taxon>
        <taxon>Aporhodopirellula</taxon>
    </lineage>
</organism>
<dbReference type="InterPro" id="IPR029058">
    <property type="entry name" value="AB_hydrolase_fold"/>
</dbReference>